<name>D8PLA8_SCHCM</name>
<dbReference type="GeneID" id="9594995"/>
<accession>D8PLA8</accession>
<dbReference type="Proteomes" id="UP000007431">
    <property type="component" value="Unassembled WGS sequence"/>
</dbReference>
<dbReference type="EMBL" id="GL377302">
    <property type="protein sequence ID" value="EFJ02737.1"/>
    <property type="molecule type" value="Genomic_DNA"/>
</dbReference>
<keyword evidence="2" id="KW-0812">Transmembrane</keyword>
<feature type="region of interest" description="Disordered" evidence="1">
    <location>
        <begin position="71"/>
        <end position="140"/>
    </location>
</feature>
<feature type="non-terminal residue" evidence="3">
    <location>
        <position position="165"/>
    </location>
</feature>
<evidence type="ECO:0000313" key="3">
    <source>
        <dbReference type="EMBL" id="EFJ02737.1"/>
    </source>
</evidence>
<organism evidence="4">
    <name type="scientific">Schizophyllum commune (strain H4-8 / FGSC 9210)</name>
    <name type="common">Split gill fungus</name>
    <dbReference type="NCBI Taxonomy" id="578458"/>
    <lineage>
        <taxon>Eukaryota</taxon>
        <taxon>Fungi</taxon>
        <taxon>Dikarya</taxon>
        <taxon>Basidiomycota</taxon>
        <taxon>Agaricomycotina</taxon>
        <taxon>Agaricomycetes</taxon>
        <taxon>Agaricomycetidae</taxon>
        <taxon>Agaricales</taxon>
        <taxon>Schizophyllaceae</taxon>
        <taxon>Schizophyllum</taxon>
    </lineage>
</organism>
<feature type="transmembrane region" description="Helical" evidence="2">
    <location>
        <begin position="15"/>
        <end position="34"/>
    </location>
</feature>
<keyword evidence="2" id="KW-0472">Membrane</keyword>
<dbReference type="RefSeq" id="XP_003037639.1">
    <property type="nucleotide sequence ID" value="XM_003037593.1"/>
</dbReference>
<keyword evidence="4" id="KW-1185">Reference proteome</keyword>
<dbReference type="VEuPathDB" id="FungiDB:SCHCODRAFT_02527608"/>
<protein>
    <submittedName>
        <fullName evidence="3">Uncharacterized protein</fullName>
    </submittedName>
</protein>
<evidence type="ECO:0000313" key="4">
    <source>
        <dbReference type="Proteomes" id="UP000007431"/>
    </source>
</evidence>
<reference evidence="3 4" key="1">
    <citation type="journal article" date="2010" name="Nat. Biotechnol.">
        <title>Genome sequence of the model mushroom Schizophyllum commune.</title>
        <authorList>
            <person name="Ohm R.A."/>
            <person name="de Jong J.F."/>
            <person name="Lugones L.G."/>
            <person name="Aerts A."/>
            <person name="Kothe E."/>
            <person name="Stajich J.E."/>
            <person name="de Vries R.P."/>
            <person name="Record E."/>
            <person name="Levasseur A."/>
            <person name="Baker S.E."/>
            <person name="Bartholomew K.A."/>
            <person name="Coutinho P.M."/>
            <person name="Erdmann S."/>
            <person name="Fowler T.J."/>
            <person name="Gathman A.C."/>
            <person name="Lombard V."/>
            <person name="Henrissat B."/>
            <person name="Knabe N."/>
            <person name="Kuees U."/>
            <person name="Lilly W.W."/>
            <person name="Lindquist E."/>
            <person name="Lucas S."/>
            <person name="Magnuson J.K."/>
            <person name="Piumi F."/>
            <person name="Raudaskoski M."/>
            <person name="Salamov A."/>
            <person name="Schmutz J."/>
            <person name="Schwarze F.W.M.R."/>
            <person name="vanKuyk P.A."/>
            <person name="Horton J.S."/>
            <person name="Grigoriev I.V."/>
            <person name="Woesten H.A.B."/>
        </authorList>
    </citation>
    <scope>NUCLEOTIDE SEQUENCE [LARGE SCALE GENOMIC DNA]</scope>
    <source>
        <strain evidence="4">H4-8 / FGSC 9210</strain>
    </source>
</reference>
<feature type="compositionally biased region" description="Acidic residues" evidence="1">
    <location>
        <begin position="72"/>
        <end position="82"/>
    </location>
</feature>
<feature type="compositionally biased region" description="Basic and acidic residues" evidence="1">
    <location>
        <begin position="83"/>
        <end position="101"/>
    </location>
</feature>
<dbReference type="KEGG" id="scm:SCHCO_02527608"/>
<dbReference type="HOGENOM" id="CLU_1611733_0_0_1"/>
<dbReference type="OrthoDB" id="10561020at2759"/>
<dbReference type="InParanoid" id="D8PLA8"/>
<sequence length="165" mass="18324">MQSDPFDAFLFRKMMLMRVVTVGLAAAGGAYYFMGQRGGNGPTQRPDGCCECHECMARAAGRAGGALVLATAEDDEDEDERDEREGREVAIHGKDYHDRSVEYPTRSSTHNDRQVDYPDRSVTRRSSRHTTPHTYTPHSLLDDADHLVPLLQSAAVALWPSISRS</sequence>
<feature type="compositionally biased region" description="Basic and acidic residues" evidence="1">
    <location>
        <begin position="109"/>
        <end position="122"/>
    </location>
</feature>
<gene>
    <name evidence="3" type="ORF">SCHCODRAFT_104624</name>
</gene>
<dbReference type="AlphaFoldDB" id="D8PLA8"/>
<proteinExistence type="predicted"/>
<evidence type="ECO:0000256" key="2">
    <source>
        <dbReference type="SAM" id="Phobius"/>
    </source>
</evidence>
<evidence type="ECO:0000256" key="1">
    <source>
        <dbReference type="SAM" id="MobiDB-lite"/>
    </source>
</evidence>
<keyword evidence="2" id="KW-1133">Transmembrane helix</keyword>